<gene>
    <name evidence="2" type="ORF">BW897_32245</name>
</gene>
<accession>A0A1S9T1K1</accession>
<feature type="transmembrane region" description="Helical" evidence="1">
    <location>
        <begin position="6"/>
        <end position="28"/>
    </location>
</feature>
<dbReference type="EMBL" id="MUAJ01000117">
    <property type="protein sequence ID" value="OOR03868.1"/>
    <property type="molecule type" value="Genomic_DNA"/>
</dbReference>
<feature type="transmembrane region" description="Helical" evidence="1">
    <location>
        <begin position="40"/>
        <end position="58"/>
    </location>
</feature>
<reference evidence="2 3" key="1">
    <citation type="submission" date="2017-01" db="EMBL/GenBank/DDBJ databases">
        <title>Bacillus cereus isolates.</title>
        <authorList>
            <person name="Beno S.M."/>
        </authorList>
    </citation>
    <scope>NUCLEOTIDE SEQUENCE [LARGE SCALE GENOMIC DNA]</scope>
    <source>
        <strain evidence="2 3">FSL H8-0485</strain>
    </source>
</reference>
<organism evidence="2 3">
    <name type="scientific">Bacillus cereus</name>
    <dbReference type="NCBI Taxonomy" id="1396"/>
    <lineage>
        <taxon>Bacteria</taxon>
        <taxon>Bacillati</taxon>
        <taxon>Bacillota</taxon>
        <taxon>Bacilli</taxon>
        <taxon>Bacillales</taxon>
        <taxon>Bacillaceae</taxon>
        <taxon>Bacillus</taxon>
        <taxon>Bacillus cereus group</taxon>
    </lineage>
</organism>
<proteinExistence type="predicted"/>
<evidence type="ECO:0000313" key="3">
    <source>
        <dbReference type="Proteomes" id="UP000190906"/>
    </source>
</evidence>
<evidence type="ECO:0000313" key="2">
    <source>
        <dbReference type="EMBL" id="OOR03868.1"/>
    </source>
</evidence>
<dbReference type="AlphaFoldDB" id="A0A1S9T1K1"/>
<keyword evidence="1" id="KW-1133">Transmembrane helix</keyword>
<name>A0A1S9T1K1_BACCE</name>
<keyword evidence="1" id="KW-0472">Membrane</keyword>
<evidence type="ECO:0008006" key="4">
    <source>
        <dbReference type="Google" id="ProtNLM"/>
    </source>
</evidence>
<dbReference type="Proteomes" id="UP000190906">
    <property type="component" value="Unassembled WGS sequence"/>
</dbReference>
<protein>
    <recommendedName>
        <fullName evidence="4">Group-specific protein</fullName>
    </recommendedName>
</protein>
<comment type="caution">
    <text evidence="2">The sequence shown here is derived from an EMBL/GenBank/DDBJ whole genome shotgun (WGS) entry which is preliminary data.</text>
</comment>
<feature type="transmembrane region" description="Helical" evidence="1">
    <location>
        <begin position="64"/>
        <end position="84"/>
    </location>
</feature>
<evidence type="ECO:0000256" key="1">
    <source>
        <dbReference type="SAM" id="Phobius"/>
    </source>
</evidence>
<sequence>MKILKILYRILLIVFPVFLLIFSILNLSARAFGQPANFDYYLIWVLIFLLLIGYIVQFFSKYRIVGFIIILVSPIIIISCSVFFHQY</sequence>
<keyword evidence="1" id="KW-0812">Transmembrane</keyword>